<dbReference type="Pfam" id="PF10418">
    <property type="entry name" value="DHODB_Fe-S_bind"/>
    <property type="match status" value="1"/>
</dbReference>
<proteinExistence type="inferred from homology"/>
<keyword evidence="7 11" id="KW-0665">Pyrimidine biosynthesis</keyword>
<dbReference type="PATRIC" id="fig|1286171.3.peg.898"/>
<keyword evidence="4 11" id="KW-0001">2Fe-2S</keyword>
<evidence type="ECO:0000256" key="8">
    <source>
        <dbReference type="ARBA" id="ARBA00022982"/>
    </source>
</evidence>
<feature type="binding site" evidence="11 12">
    <location>
        <begin position="50"/>
        <end position="53"/>
    </location>
    <ligand>
        <name>FAD</name>
        <dbReference type="ChEBI" id="CHEBI:57692"/>
    </ligand>
</feature>
<comment type="function">
    <text evidence="11">Responsible for channeling the electrons from the oxidation of dihydroorotate from the FMN redox center in the PyrD type B subunit to the ultimate electron acceptor NAD(+).</text>
</comment>
<comment type="pathway">
    <text evidence="11">Pyrimidine metabolism; UMP biosynthesis via de novo pathway; orotate from (S)-dihydroorotate (NAD(+) route): step 1/1.</text>
</comment>
<comment type="similarity">
    <text evidence="1 11">Belongs to the PyrK family.</text>
</comment>
<accession>W8TJ72</accession>
<evidence type="ECO:0000256" key="3">
    <source>
        <dbReference type="ARBA" id="ARBA00022630"/>
    </source>
</evidence>
<evidence type="ECO:0000256" key="6">
    <source>
        <dbReference type="ARBA" id="ARBA00022827"/>
    </source>
</evidence>
<dbReference type="GO" id="GO:0016491">
    <property type="term" value="F:oxidoreductase activity"/>
    <property type="evidence" value="ECO:0007669"/>
    <property type="project" value="InterPro"/>
</dbReference>
<dbReference type="InterPro" id="IPR017927">
    <property type="entry name" value="FAD-bd_FR_type"/>
</dbReference>
<dbReference type="EMBL" id="CP007452">
    <property type="protein sequence ID" value="AHM56247.1"/>
    <property type="molecule type" value="Genomic_DNA"/>
</dbReference>
<dbReference type="GO" id="GO:0050660">
    <property type="term" value="F:flavin adenine dinucleotide binding"/>
    <property type="evidence" value="ECO:0007669"/>
    <property type="project" value="InterPro"/>
</dbReference>
<keyword evidence="3 11" id="KW-0285">Flavoprotein</keyword>
<feature type="binding site" evidence="11 13">
    <location>
        <position position="234"/>
    </location>
    <ligand>
        <name>[2Fe-2S] cluster</name>
        <dbReference type="ChEBI" id="CHEBI:190135"/>
    </ligand>
</feature>
<dbReference type="InterPro" id="IPR039261">
    <property type="entry name" value="FNR_nucleotide-bd"/>
</dbReference>
<reference evidence="15 16" key="1">
    <citation type="journal article" date="2014" name="Genome Announc.">
        <title>Complete Genome Sequence of Amino Acid-Utilizing Eubacterium acidaminophilum al-2 (DSM 3953).</title>
        <authorList>
            <person name="Poehlein A."/>
            <person name="Andreesen J.R."/>
            <person name="Daniel R."/>
        </authorList>
    </citation>
    <scope>NUCLEOTIDE SEQUENCE [LARGE SCALE GENOMIC DNA]</scope>
    <source>
        <strain evidence="15 16">DSM 3953</strain>
    </source>
</reference>
<dbReference type="PANTHER" id="PTHR43513">
    <property type="entry name" value="DIHYDROOROTATE DEHYDROGENASE B (NAD(+)), ELECTRON TRANSFER SUBUNIT"/>
    <property type="match status" value="1"/>
</dbReference>
<evidence type="ECO:0000256" key="10">
    <source>
        <dbReference type="ARBA" id="ARBA00023014"/>
    </source>
</evidence>
<feature type="domain" description="FAD-binding FR-type" evidence="14">
    <location>
        <begin position="3"/>
        <end position="97"/>
    </location>
</feature>
<evidence type="ECO:0000256" key="5">
    <source>
        <dbReference type="ARBA" id="ARBA00022723"/>
    </source>
</evidence>
<evidence type="ECO:0000256" key="13">
    <source>
        <dbReference type="PIRSR" id="PIRSR006816-2"/>
    </source>
</evidence>
<evidence type="ECO:0000256" key="11">
    <source>
        <dbReference type="HAMAP-Rule" id="MF_01211"/>
    </source>
</evidence>
<keyword evidence="10 11" id="KW-0411">Iron-sulfur</keyword>
<dbReference type="PROSITE" id="PS51384">
    <property type="entry name" value="FAD_FR"/>
    <property type="match status" value="1"/>
</dbReference>
<comment type="caution">
    <text evidence="11">Lacks conserved residue(s) required for the propagation of feature annotation.</text>
</comment>
<organism evidence="15 16">
    <name type="scientific">Peptoclostridium acidaminophilum DSM 3953</name>
    <dbReference type="NCBI Taxonomy" id="1286171"/>
    <lineage>
        <taxon>Bacteria</taxon>
        <taxon>Bacillati</taxon>
        <taxon>Bacillota</taxon>
        <taxon>Clostridia</taxon>
        <taxon>Peptostreptococcales</taxon>
        <taxon>Peptoclostridiaceae</taxon>
        <taxon>Peptoclostridium</taxon>
    </lineage>
</organism>
<sequence length="249" mass="27163">MKSKYVEAAVYKNEQISDCVFRLSVKGSFDVKPGQFFMLRAWGQEPLLSRPISVHDVDDEKITFLYHVVGRGTQIFSKLREGDDISLLGPLGNGFELDMLKGKVALVGGGIGVAPLNYLYKKLSMNEGVEVSFHAGYRSQPFGLECIQGSCSLLNIATEDACVGEKGYIIDYFEPKLYDIVVCCGPEIMMSKLIKKCEAAGVPILVSMEKKMACGIGACLVCTCKTKDGNKRSCADGPVFLGSELILND</sequence>
<dbReference type="InterPro" id="IPR012165">
    <property type="entry name" value="Cyt_c3_hydrogenase_gsu"/>
</dbReference>
<evidence type="ECO:0000313" key="16">
    <source>
        <dbReference type="Proteomes" id="UP000019591"/>
    </source>
</evidence>
<dbReference type="HOGENOM" id="CLU_003827_1_2_9"/>
<feature type="binding site" evidence="11 13">
    <location>
        <position position="219"/>
    </location>
    <ligand>
        <name>[2Fe-2S] cluster</name>
        <dbReference type="ChEBI" id="CHEBI:190135"/>
    </ligand>
</feature>
<dbReference type="RefSeq" id="WP_025435260.1">
    <property type="nucleotide sequence ID" value="NZ_CP007452.1"/>
</dbReference>
<comment type="cofactor">
    <cofactor evidence="13">
        <name>[2Fe-2S] cluster</name>
        <dbReference type="ChEBI" id="CHEBI:190135"/>
    </cofactor>
    <text evidence="13">Binds 1 [2Fe-2S] cluster per subunit.</text>
</comment>
<name>W8TJ72_PEPAC</name>
<dbReference type="GO" id="GO:0051537">
    <property type="term" value="F:2 iron, 2 sulfur cluster binding"/>
    <property type="evidence" value="ECO:0007669"/>
    <property type="project" value="UniProtKB-KW"/>
</dbReference>
<dbReference type="Gene3D" id="2.10.240.10">
    <property type="entry name" value="Dihydroorotate dehydrogenase, electron transfer subunit"/>
    <property type="match status" value="1"/>
</dbReference>
<evidence type="ECO:0000256" key="12">
    <source>
        <dbReference type="PIRSR" id="PIRSR006816-1"/>
    </source>
</evidence>
<dbReference type="InterPro" id="IPR023455">
    <property type="entry name" value="Dihydroorotate_DHASE_ETsu"/>
</dbReference>
<protein>
    <recommendedName>
        <fullName evidence="11">Dihydroorotate dehydrogenase B (NAD(+)), electron transfer subunit</fullName>
    </recommendedName>
    <alternativeName>
        <fullName evidence="11">Dihydroorotate oxidase B, electron transfer subunit</fullName>
    </alternativeName>
</protein>
<dbReference type="PIRSF" id="PIRSF006816">
    <property type="entry name" value="Cyc3_hyd_g"/>
    <property type="match status" value="1"/>
</dbReference>
<dbReference type="STRING" id="1286171.EAL2_c09480"/>
<dbReference type="PANTHER" id="PTHR43513:SF3">
    <property type="entry name" value="DIHYDROOROTATE DEHYDROGENASE B (NAD(+)), ELECTRON TRANSFER SUBUNIT-RELATED"/>
    <property type="match status" value="1"/>
</dbReference>
<evidence type="ECO:0000256" key="1">
    <source>
        <dbReference type="ARBA" id="ARBA00006422"/>
    </source>
</evidence>
<dbReference type="NCBIfam" id="NF000798">
    <property type="entry name" value="PRK00054.1-3"/>
    <property type="match status" value="1"/>
</dbReference>
<gene>
    <name evidence="11 15" type="primary">pyrK</name>
    <name evidence="15" type="ORF">EAL2_c09480</name>
</gene>
<feature type="binding site" evidence="11 13">
    <location>
        <position position="214"/>
    </location>
    <ligand>
        <name>[2Fe-2S] cluster</name>
        <dbReference type="ChEBI" id="CHEBI:190135"/>
    </ligand>
</feature>
<dbReference type="InterPro" id="IPR017938">
    <property type="entry name" value="Riboflavin_synthase-like_b-brl"/>
</dbReference>
<keyword evidence="8 11" id="KW-0249">Electron transport</keyword>
<dbReference type="Gene3D" id="2.40.30.10">
    <property type="entry name" value="Translation factors"/>
    <property type="match status" value="1"/>
</dbReference>
<dbReference type="GO" id="GO:0044205">
    <property type="term" value="P:'de novo' UMP biosynthetic process"/>
    <property type="evidence" value="ECO:0007669"/>
    <property type="project" value="UniProtKB-UniRule"/>
</dbReference>
<evidence type="ECO:0000259" key="14">
    <source>
        <dbReference type="PROSITE" id="PS51384"/>
    </source>
</evidence>
<comment type="cofactor">
    <cofactor evidence="11 12">
        <name>FAD</name>
        <dbReference type="ChEBI" id="CHEBI:57692"/>
    </cofactor>
    <text evidence="11 12">Binds 1 FAD per subunit.</text>
</comment>
<dbReference type="AlphaFoldDB" id="W8TJ72"/>
<dbReference type="UniPathway" id="UPA00070">
    <property type="reaction ID" value="UER00945"/>
</dbReference>
<dbReference type="GO" id="GO:0046872">
    <property type="term" value="F:metal ion binding"/>
    <property type="evidence" value="ECO:0007669"/>
    <property type="project" value="UniProtKB-KW"/>
</dbReference>
<evidence type="ECO:0000256" key="4">
    <source>
        <dbReference type="ARBA" id="ARBA00022714"/>
    </source>
</evidence>
<dbReference type="SUPFAM" id="SSF63380">
    <property type="entry name" value="Riboflavin synthase domain-like"/>
    <property type="match status" value="1"/>
</dbReference>
<evidence type="ECO:0000313" key="15">
    <source>
        <dbReference type="EMBL" id="AHM56247.1"/>
    </source>
</evidence>
<keyword evidence="9 11" id="KW-0408">Iron</keyword>
<dbReference type="InterPro" id="IPR037117">
    <property type="entry name" value="Dihydroorotate_DH_ele_sf"/>
</dbReference>
<dbReference type="InterPro" id="IPR019480">
    <property type="entry name" value="Dihydroorotate_DH_Fe-S-bd"/>
</dbReference>
<evidence type="ECO:0000256" key="7">
    <source>
        <dbReference type="ARBA" id="ARBA00022975"/>
    </source>
</evidence>
<dbReference type="Proteomes" id="UP000019591">
    <property type="component" value="Chromosome"/>
</dbReference>
<dbReference type="Gene3D" id="3.40.50.80">
    <property type="entry name" value="Nucleotide-binding domain of ferredoxin-NADP reductase (FNR) module"/>
    <property type="match status" value="1"/>
</dbReference>
<dbReference type="OrthoDB" id="9789468at2"/>
<dbReference type="KEGG" id="eac:EAL2_c09480"/>
<evidence type="ECO:0000256" key="9">
    <source>
        <dbReference type="ARBA" id="ARBA00023004"/>
    </source>
</evidence>
<evidence type="ECO:0000256" key="2">
    <source>
        <dbReference type="ARBA" id="ARBA00022448"/>
    </source>
</evidence>
<feature type="binding site" evidence="11 12">
    <location>
        <begin position="72"/>
        <end position="73"/>
    </location>
    <ligand>
        <name>FAD</name>
        <dbReference type="ChEBI" id="CHEBI:57692"/>
    </ligand>
</feature>
<comment type="cofactor">
    <cofactor evidence="11">
        <name>[2Fe-2S] cluster</name>
        <dbReference type="ChEBI" id="CHEBI:190135"/>
    </cofactor>
    <text evidence="11">Binds 1 [2Fe-2S] cluster per subunit.</text>
</comment>
<comment type="subunit">
    <text evidence="11">Heterotetramer of 2 PyrK and 2 PyrD type B subunits.</text>
</comment>
<keyword evidence="2 11" id="KW-0813">Transport</keyword>
<dbReference type="GO" id="GO:0009055">
    <property type="term" value="F:electron transfer activity"/>
    <property type="evidence" value="ECO:0007669"/>
    <property type="project" value="UniProtKB-UniRule"/>
</dbReference>
<dbReference type="eggNOG" id="COG0543">
    <property type="taxonomic scope" value="Bacteria"/>
</dbReference>
<feature type="binding site" evidence="11 13">
    <location>
        <position position="222"/>
    </location>
    <ligand>
        <name>[2Fe-2S] cluster</name>
        <dbReference type="ChEBI" id="CHEBI:190135"/>
    </ligand>
</feature>
<dbReference type="SUPFAM" id="SSF52343">
    <property type="entry name" value="Ferredoxin reductase-like, C-terminal NADP-linked domain"/>
    <property type="match status" value="1"/>
</dbReference>
<dbReference type="CDD" id="cd06218">
    <property type="entry name" value="DHOD_e_trans"/>
    <property type="match status" value="1"/>
</dbReference>
<keyword evidence="16" id="KW-1185">Reference proteome</keyword>
<dbReference type="InterPro" id="IPR050353">
    <property type="entry name" value="PyrK_electron_transfer"/>
</dbReference>
<keyword evidence="5 11" id="KW-0479">Metal-binding</keyword>
<dbReference type="HAMAP" id="MF_01211">
    <property type="entry name" value="DHODB_Fe_S_bind"/>
    <property type="match status" value="1"/>
</dbReference>
<keyword evidence="6 11" id="KW-0274">FAD</keyword>